<dbReference type="InterPro" id="IPR036909">
    <property type="entry name" value="Cyt_c-like_dom_sf"/>
</dbReference>
<keyword evidence="3 6" id="KW-0479">Metal-binding</keyword>
<keyword evidence="5 6" id="KW-0408">Iron</keyword>
<proteinExistence type="predicted"/>
<feature type="region of interest" description="Disordered" evidence="7">
    <location>
        <begin position="52"/>
        <end position="84"/>
    </location>
</feature>
<evidence type="ECO:0000313" key="11">
    <source>
        <dbReference type="Proteomes" id="UP000593737"/>
    </source>
</evidence>
<reference evidence="10 11" key="1">
    <citation type="journal article" date="2020" name="ISME J.">
        <title>Enrichment and physiological characterization of a novel comammox Nitrospira indicates ammonium inhibition of complete nitrification.</title>
        <authorList>
            <person name="Sakoula D."/>
            <person name="Koch H."/>
            <person name="Frank J."/>
            <person name="Jetten M.S.M."/>
            <person name="van Kessel M.A.H.J."/>
            <person name="Lucker S."/>
        </authorList>
    </citation>
    <scope>NUCLEOTIDE SEQUENCE [LARGE SCALE GENOMIC DNA]</scope>
    <source>
        <strain evidence="10">Comreactor17</strain>
    </source>
</reference>
<dbReference type="Proteomes" id="UP000593737">
    <property type="component" value="Chromosome"/>
</dbReference>
<dbReference type="SUPFAM" id="SSF46626">
    <property type="entry name" value="Cytochrome c"/>
    <property type="match status" value="1"/>
</dbReference>
<protein>
    <recommendedName>
        <fullName evidence="9">Cytochrome c domain-containing protein</fullName>
    </recommendedName>
</protein>
<dbReference type="InterPro" id="IPR050597">
    <property type="entry name" value="Cytochrome_c_Oxidase_Subunit"/>
</dbReference>
<evidence type="ECO:0000256" key="2">
    <source>
        <dbReference type="ARBA" id="ARBA00022617"/>
    </source>
</evidence>
<evidence type="ECO:0000256" key="5">
    <source>
        <dbReference type="ARBA" id="ARBA00023004"/>
    </source>
</evidence>
<dbReference type="Gene3D" id="1.10.760.10">
    <property type="entry name" value="Cytochrome c-like domain"/>
    <property type="match status" value="1"/>
</dbReference>
<name>A0A7S8FGU2_9BACT</name>
<dbReference type="InterPro" id="IPR008168">
    <property type="entry name" value="Cyt_C_IC"/>
</dbReference>
<evidence type="ECO:0000256" key="4">
    <source>
        <dbReference type="ARBA" id="ARBA00022982"/>
    </source>
</evidence>
<keyword evidence="4" id="KW-0249">Electron transport</keyword>
<dbReference type="GO" id="GO:0020037">
    <property type="term" value="F:heme binding"/>
    <property type="evidence" value="ECO:0007669"/>
    <property type="project" value="InterPro"/>
</dbReference>
<evidence type="ECO:0000256" key="1">
    <source>
        <dbReference type="ARBA" id="ARBA00022448"/>
    </source>
</evidence>
<dbReference type="GO" id="GO:0005506">
    <property type="term" value="F:iron ion binding"/>
    <property type="evidence" value="ECO:0007669"/>
    <property type="project" value="InterPro"/>
</dbReference>
<evidence type="ECO:0000256" key="8">
    <source>
        <dbReference type="SAM" id="SignalP"/>
    </source>
</evidence>
<feature type="signal peptide" evidence="8">
    <location>
        <begin position="1"/>
        <end position="29"/>
    </location>
</feature>
<dbReference type="EMBL" id="CP047423">
    <property type="protein sequence ID" value="QPD05546.1"/>
    <property type="molecule type" value="Genomic_DNA"/>
</dbReference>
<keyword evidence="2 6" id="KW-0349">Heme</keyword>
<dbReference type="InterPro" id="IPR009056">
    <property type="entry name" value="Cyt_c-like_dom"/>
</dbReference>
<evidence type="ECO:0000256" key="7">
    <source>
        <dbReference type="SAM" id="MobiDB-lite"/>
    </source>
</evidence>
<evidence type="ECO:0000256" key="6">
    <source>
        <dbReference type="PROSITE-ProRule" id="PRU00433"/>
    </source>
</evidence>
<keyword evidence="1" id="KW-0813">Transport</keyword>
<sequence>MRHTFRVKVVLGWVLALSAWCLTAQWVSAAEGDAAKGKSIYQSKCVNCHGTEGKGDGPLGQKVKPPATNFSSAESKKKSPEALQTTIENGVPKTSMMSWKKQLNEAEIQDVLAYVLSLRK</sequence>
<dbReference type="GO" id="GO:0009055">
    <property type="term" value="F:electron transfer activity"/>
    <property type="evidence" value="ECO:0007669"/>
    <property type="project" value="InterPro"/>
</dbReference>
<keyword evidence="8" id="KW-0732">Signal</keyword>
<gene>
    <name evidence="10" type="ORF">Nkreftii_003320</name>
</gene>
<dbReference type="KEGG" id="nkf:Nkreftii_003320"/>
<evidence type="ECO:0000256" key="3">
    <source>
        <dbReference type="ARBA" id="ARBA00022723"/>
    </source>
</evidence>
<accession>A0A7S8FGU2</accession>
<evidence type="ECO:0000259" key="9">
    <source>
        <dbReference type="PROSITE" id="PS51007"/>
    </source>
</evidence>
<dbReference type="PROSITE" id="PS51007">
    <property type="entry name" value="CYTC"/>
    <property type="match status" value="1"/>
</dbReference>
<dbReference type="Pfam" id="PF00034">
    <property type="entry name" value="Cytochrom_C"/>
    <property type="match status" value="1"/>
</dbReference>
<dbReference type="PANTHER" id="PTHR33751:SF1">
    <property type="entry name" value="CBB3-TYPE CYTOCHROME C OXIDASE SUBUNIT FIXP"/>
    <property type="match status" value="1"/>
</dbReference>
<dbReference type="AlphaFoldDB" id="A0A7S8FGU2"/>
<dbReference type="PRINTS" id="PR00605">
    <property type="entry name" value="CYTCHROMECIC"/>
</dbReference>
<organism evidence="10 11">
    <name type="scientific">Candidatus Nitrospira kreftii</name>
    <dbReference type="NCBI Taxonomy" id="2652173"/>
    <lineage>
        <taxon>Bacteria</taxon>
        <taxon>Pseudomonadati</taxon>
        <taxon>Nitrospirota</taxon>
        <taxon>Nitrospiria</taxon>
        <taxon>Nitrospirales</taxon>
        <taxon>Nitrospiraceae</taxon>
        <taxon>Nitrospira</taxon>
    </lineage>
</organism>
<feature type="chain" id="PRO_5032406482" description="Cytochrome c domain-containing protein" evidence="8">
    <location>
        <begin position="30"/>
        <end position="120"/>
    </location>
</feature>
<evidence type="ECO:0000313" key="10">
    <source>
        <dbReference type="EMBL" id="QPD05546.1"/>
    </source>
</evidence>
<dbReference type="PANTHER" id="PTHR33751">
    <property type="entry name" value="CBB3-TYPE CYTOCHROME C OXIDASE SUBUNIT FIXP"/>
    <property type="match status" value="1"/>
</dbReference>
<feature type="domain" description="Cytochrome c" evidence="9">
    <location>
        <begin position="32"/>
        <end position="119"/>
    </location>
</feature>